<protein>
    <submittedName>
        <fullName evidence="4">Ternary complex factor MIP1</fullName>
    </submittedName>
</protein>
<evidence type="ECO:0000313" key="4">
    <source>
        <dbReference type="EMBL" id="URE21898.1"/>
    </source>
</evidence>
<proteinExistence type="predicted"/>
<reference evidence="4" key="1">
    <citation type="submission" date="2022-05" db="EMBL/GenBank/DDBJ databases">
        <title>The Musa troglodytarum L. genome provides insights into the mechanism of non-climacteric behaviour and enrichment of carotenoids.</title>
        <authorList>
            <person name="Wang J."/>
        </authorList>
    </citation>
    <scope>NUCLEOTIDE SEQUENCE</scope>
    <source>
        <tissue evidence="4">Leaf</tissue>
    </source>
</reference>
<accession>A0A9E7GZD2</accession>
<dbReference type="OrthoDB" id="418495at2759"/>
<dbReference type="Pfam" id="PF04784">
    <property type="entry name" value="DUF547"/>
    <property type="match status" value="1"/>
</dbReference>
<dbReference type="AlphaFoldDB" id="A0A9E7GZD2"/>
<dbReference type="PANTHER" id="PTHR23054:SF18">
    <property type="entry name" value="TERNARY COMPLEX FACTOR MIP1, LEUCINE-ZIPPER"/>
    <property type="match status" value="1"/>
</dbReference>
<evidence type="ECO:0000256" key="1">
    <source>
        <dbReference type="SAM" id="MobiDB-lite"/>
    </source>
</evidence>
<feature type="domain" description="DUF547" evidence="2">
    <location>
        <begin position="456"/>
        <end position="588"/>
    </location>
</feature>
<gene>
    <name evidence="4" type="ORF">MUK42_13183</name>
</gene>
<feature type="domain" description="Ternary complex factor MIP1 leucine-zipper" evidence="3">
    <location>
        <begin position="152"/>
        <end position="229"/>
    </location>
</feature>
<dbReference type="EMBL" id="CP097509">
    <property type="protein sequence ID" value="URE21898.1"/>
    <property type="molecule type" value="Genomic_DNA"/>
</dbReference>
<dbReference type="InterPro" id="IPR025757">
    <property type="entry name" value="MIP1_Leuzipper"/>
</dbReference>
<name>A0A9E7GZD2_9LILI</name>
<dbReference type="InterPro" id="IPR006869">
    <property type="entry name" value="DUF547"/>
</dbReference>
<evidence type="ECO:0000259" key="3">
    <source>
        <dbReference type="Pfam" id="PF14389"/>
    </source>
</evidence>
<evidence type="ECO:0000259" key="2">
    <source>
        <dbReference type="Pfam" id="PF04784"/>
    </source>
</evidence>
<dbReference type="Pfam" id="PF14389">
    <property type="entry name" value="Lzipper-MIP1"/>
    <property type="match status" value="1"/>
</dbReference>
<keyword evidence="5" id="KW-1185">Reference proteome</keyword>
<dbReference type="Proteomes" id="UP001055439">
    <property type="component" value="Chromosome 7"/>
</dbReference>
<feature type="region of interest" description="Disordered" evidence="1">
    <location>
        <begin position="1"/>
        <end position="26"/>
    </location>
</feature>
<dbReference type="PANTHER" id="PTHR23054">
    <property type="entry name" value="TERNARY COMPLEX FACTOR MIP1, LEUCINE-ZIPPER-RELATED"/>
    <property type="match status" value="1"/>
</dbReference>
<organism evidence="4 5">
    <name type="scientific">Musa troglodytarum</name>
    <name type="common">fe'i banana</name>
    <dbReference type="NCBI Taxonomy" id="320322"/>
    <lineage>
        <taxon>Eukaryota</taxon>
        <taxon>Viridiplantae</taxon>
        <taxon>Streptophyta</taxon>
        <taxon>Embryophyta</taxon>
        <taxon>Tracheophyta</taxon>
        <taxon>Spermatophyta</taxon>
        <taxon>Magnoliopsida</taxon>
        <taxon>Liliopsida</taxon>
        <taxon>Zingiberales</taxon>
        <taxon>Musaceae</taxon>
        <taxon>Musa</taxon>
    </lineage>
</organism>
<evidence type="ECO:0000313" key="5">
    <source>
        <dbReference type="Proteomes" id="UP001055439"/>
    </source>
</evidence>
<sequence>MRNHSQEMGVEGADFGVGDSPDHDTSITVEANRESLLLFGGKDPQQHGEASLKQAKPLYASTLPAFYSNLLDAGFGQGIRGSGMPKFPVEEMDATREVSTTHKRSKSDSDMRIKTDKLDTSVISFHHVSMDMEEVGQAEVKKRPSPINVIESFLKKEIQQLEKCLEDQFVVRRALEQALQHKSFAIDTSADTFIPKSTKELVTEIAMLELEVVHLEQYLLSLYRRAFEQQMSGASHTAVEAAAHAVSFQKFRSAVRSNHILLPQKMANCREKHGYLLHRSQSSLMPPSSKNPTRALEACHALSFLEHEQQFNSGVISLADHLGTTVADHVPETPNRLSEDMIRSMCAIYRKLTDHNVGHCGVASSPTSSFSSRNTFSPCYTGELRSPCCKREAMVDTWIENSCCTKRFREFSGPYSVMVEVSSICKSNLTSTDVEEMLHNYKMLVHRLETVDPRMMINEEKIAFWINIHNAMLMHAHLEYGIPGSNMKKVSLLVKNMYNIGGRMVNAYIIQSSILGCRMHPPGQWRRLIISSKVKVKDGDEWKGYAIENSQPLLRFALCAGSHSDPAVRVYSPRRLCQRLEAAKMEYIHATVTIRRGQKILLPKIVDSFAKDSKLSDRQLVDMIECCVPESFRLMVNGCHGSSSRKMIEWVPHNFTFRYLLSRKLGNPRLN</sequence>